<keyword evidence="4" id="KW-1185">Reference proteome</keyword>
<dbReference type="AlphaFoldDB" id="A0AAP0KQD8"/>
<dbReference type="Pfam" id="PF04520">
    <property type="entry name" value="Senescence_reg"/>
    <property type="match status" value="1"/>
</dbReference>
<sequence>MGSRSYGFVVSNVGGGGGRSIRDEEFNEEDIWAFGREHKEMNSPTPRFRRPREPPTFGTLRRIPTASRMIPRTSNFSSSSSSSSSPQSSNLVEPIVVQQSSAPVNIPDWSKIYKRNLNNNKGFNGGRNGPLADGVGDENYGFQRDFNGNGDDDEEEDEWLPPHEFIAKKLASSQISSFSVFEGAGRTLKGRDLTKVRNAVLSRTGFLQ</sequence>
<evidence type="ECO:0000313" key="3">
    <source>
        <dbReference type="EMBL" id="KAK9155702.1"/>
    </source>
</evidence>
<dbReference type="GO" id="GO:0010150">
    <property type="term" value="P:leaf senescence"/>
    <property type="evidence" value="ECO:0007669"/>
    <property type="project" value="UniProtKB-ARBA"/>
</dbReference>
<organism evidence="3 4">
    <name type="scientific">Stephania japonica</name>
    <dbReference type="NCBI Taxonomy" id="461633"/>
    <lineage>
        <taxon>Eukaryota</taxon>
        <taxon>Viridiplantae</taxon>
        <taxon>Streptophyta</taxon>
        <taxon>Embryophyta</taxon>
        <taxon>Tracheophyta</taxon>
        <taxon>Spermatophyta</taxon>
        <taxon>Magnoliopsida</taxon>
        <taxon>Ranunculales</taxon>
        <taxon>Menispermaceae</taxon>
        <taxon>Menispermoideae</taxon>
        <taxon>Cissampelideae</taxon>
        <taxon>Stephania</taxon>
    </lineage>
</organism>
<dbReference type="InterPro" id="IPR007608">
    <property type="entry name" value="Senescence_reg_S40"/>
</dbReference>
<evidence type="ECO:0000256" key="2">
    <source>
        <dbReference type="SAM" id="MobiDB-lite"/>
    </source>
</evidence>
<feature type="region of interest" description="Disordered" evidence="2">
    <location>
        <begin position="36"/>
        <end position="91"/>
    </location>
</feature>
<protein>
    <recommendedName>
        <fullName evidence="5">Senescence regulator</fullName>
    </recommendedName>
</protein>
<name>A0AAP0KQD8_9MAGN</name>
<reference evidence="3 4" key="1">
    <citation type="submission" date="2024-01" db="EMBL/GenBank/DDBJ databases">
        <title>Genome assemblies of Stephania.</title>
        <authorList>
            <person name="Yang L."/>
        </authorList>
    </citation>
    <scope>NUCLEOTIDE SEQUENCE [LARGE SCALE GENOMIC DNA]</scope>
    <source>
        <strain evidence="3">QJT</strain>
        <tissue evidence="3">Leaf</tissue>
    </source>
</reference>
<comment type="similarity">
    <text evidence="1">Belongs to the senescence regulator S40 family.</text>
</comment>
<feature type="region of interest" description="Disordered" evidence="2">
    <location>
        <begin position="1"/>
        <end position="22"/>
    </location>
</feature>
<feature type="compositionally biased region" description="Low complexity" evidence="2">
    <location>
        <begin position="74"/>
        <end position="89"/>
    </location>
</feature>
<evidence type="ECO:0000256" key="1">
    <source>
        <dbReference type="ARBA" id="ARBA00034773"/>
    </source>
</evidence>
<accession>A0AAP0KQD8</accession>
<dbReference type="PANTHER" id="PTHR33083">
    <property type="entry name" value="EXPRESSED PROTEIN"/>
    <property type="match status" value="1"/>
</dbReference>
<gene>
    <name evidence="3" type="ORF">Sjap_003182</name>
</gene>
<feature type="region of interest" description="Disordered" evidence="2">
    <location>
        <begin position="121"/>
        <end position="157"/>
    </location>
</feature>
<evidence type="ECO:0008006" key="5">
    <source>
        <dbReference type="Google" id="ProtNLM"/>
    </source>
</evidence>
<dbReference type="Proteomes" id="UP001417504">
    <property type="component" value="Unassembled WGS sequence"/>
</dbReference>
<proteinExistence type="inferred from homology"/>
<evidence type="ECO:0000313" key="4">
    <source>
        <dbReference type="Proteomes" id="UP001417504"/>
    </source>
</evidence>
<dbReference type="EMBL" id="JBBNAE010000001">
    <property type="protein sequence ID" value="KAK9155702.1"/>
    <property type="molecule type" value="Genomic_DNA"/>
</dbReference>
<dbReference type="PANTHER" id="PTHR33083:SF103">
    <property type="entry name" value="SENESCENCE REGULATOR"/>
    <property type="match status" value="1"/>
</dbReference>
<comment type="caution">
    <text evidence="3">The sequence shown here is derived from an EMBL/GenBank/DDBJ whole genome shotgun (WGS) entry which is preliminary data.</text>
</comment>